<evidence type="ECO:0000313" key="2">
    <source>
        <dbReference type="Proteomes" id="UP001187734"/>
    </source>
</evidence>
<organism evidence="1 2">
    <name type="scientific">Fusarium torulosum</name>
    <dbReference type="NCBI Taxonomy" id="33205"/>
    <lineage>
        <taxon>Eukaryota</taxon>
        <taxon>Fungi</taxon>
        <taxon>Dikarya</taxon>
        <taxon>Ascomycota</taxon>
        <taxon>Pezizomycotina</taxon>
        <taxon>Sordariomycetes</taxon>
        <taxon>Hypocreomycetidae</taxon>
        <taxon>Hypocreales</taxon>
        <taxon>Nectriaceae</taxon>
        <taxon>Fusarium</taxon>
    </lineage>
</organism>
<reference evidence="1" key="1">
    <citation type="submission" date="2018-03" db="EMBL/GenBank/DDBJ databases">
        <authorList>
            <person name="Guldener U."/>
        </authorList>
    </citation>
    <scope>NUCLEOTIDE SEQUENCE</scope>
</reference>
<sequence>MSRQPPIRPEQGSYSQFKLETSQEITPYRRDKDILKKLRDSLPQSEAQWQEARRLNRYATAEDVFQKTKDILENRIRKQDLQNFICIATCCVEWHLGQKTKAYEIFRSQFRSQINRPATELTIQKYMSSVRGLIQLMDPLYSGGLRHRAFEATFLYSRIGPSFLTYYNKDPQEFNACFPTLASIEPEIQASLVLSITFIIKYRYSEQYSYTNICEALGTHVLDEQAYAKFVSIYDTGRPIPYVLPQPPTPIQSSTPTTPLNPGQYESATDNLDAGVESSDPSHLEATFALPATFKLRFEQFRISAALRQKLINAGIERDDQIPHVVPHMPALELPWNASHDAVADQIIHDLIQEGVIPQQPLRRNKSLYRHDFGSVAVPDGWIRIIIPSASVKDVSKVSIYGPGLEEISVWDNNTVLLLGEGILLSTSHTIFYYSISIPLSDHGSDLFHRDA</sequence>
<name>A0AAE8MAP8_9HYPO</name>
<dbReference type="AlphaFoldDB" id="A0AAE8MAP8"/>
<dbReference type="EMBL" id="ONZP01000231">
    <property type="protein sequence ID" value="SPJ78498.1"/>
    <property type="molecule type" value="Genomic_DNA"/>
</dbReference>
<gene>
    <name evidence="1" type="ORF">FTOL_06887</name>
</gene>
<dbReference type="Proteomes" id="UP001187734">
    <property type="component" value="Unassembled WGS sequence"/>
</dbReference>
<accession>A0AAE8MAP8</accession>
<comment type="caution">
    <text evidence="1">The sequence shown here is derived from an EMBL/GenBank/DDBJ whole genome shotgun (WGS) entry which is preliminary data.</text>
</comment>
<keyword evidence="2" id="KW-1185">Reference proteome</keyword>
<protein>
    <submittedName>
        <fullName evidence="1">Uncharacterized protein</fullName>
    </submittedName>
</protein>
<evidence type="ECO:0000313" key="1">
    <source>
        <dbReference type="EMBL" id="SPJ78498.1"/>
    </source>
</evidence>
<proteinExistence type="predicted"/>